<dbReference type="Proteomes" id="UP001390339">
    <property type="component" value="Unassembled WGS sequence"/>
</dbReference>
<protein>
    <submittedName>
        <fullName evidence="2">Uncharacterized protein</fullName>
    </submittedName>
</protein>
<gene>
    <name evidence="2" type="ORF">PGQ11_009678</name>
</gene>
<evidence type="ECO:0000313" key="2">
    <source>
        <dbReference type="EMBL" id="KAK8863443.1"/>
    </source>
</evidence>
<keyword evidence="3" id="KW-1185">Reference proteome</keyword>
<name>A0ABR2IJX8_9PEZI</name>
<organism evidence="2 3">
    <name type="scientific">Apiospora arundinis</name>
    <dbReference type="NCBI Taxonomy" id="335852"/>
    <lineage>
        <taxon>Eukaryota</taxon>
        <taxon>Fungi</taxon>
        <taxon>Dikarya</taxon>
        <taxon>Ascomycota</taxon>
        <taxon>Pezizomycotina</taxon>
        <taxon>Sordariomycetes</taxon>
        <taxon>Xylariomycetidae</taxon>
        <taxon>Amphisphaeriales</taxon>
        <taxon>Apiosporaceae</taxon>
        <taxon>Apiospora</taxon>
    </lineage>
</organism>
<sequence length="101" mass="10234">MEGGSLGSALAKTKLPKNTAVQRPSGSSGVKSDALPSGVQQSSSPLVPWLLAKVLIVSAIAPAKSGSELSTPFVAPQLSGLPDALISVNLAPANLLFWIND</sequence>
<reference evidence="2 3" key="1">
    <citation type="journal article" date="2024" name="IMA Fungus">
        <title>Apiospora arundinis, a panoply of carbohydrate-active enzymes and secondary metabolites.</title>
        <authorList>
            <person name="Sorensen T."/>
            <person name="Petersen C."/>
            <person name="Muurmann A.T."/>
            <person name="Christiansen J.V."/>
            <person name="Brundto M.L."/>
            <person name="Overgaard C.K."/>
            <person name="Boysen A.T."/>
            <person name="Wollenberg R.D."/>
            <person name="Larsen T.O."/>
            <person name="Sorensen J.L."/>
            <person name="Nielsen K.L."/>
            <person name="Sondergaard T.E."/>
        </authorList>
    </citation>
    <scope>NUCLEOTIDE SEQUENCE [LARGE SCALE GENOMIC DNA]</scope>
    <source>
        <strain evidence="2 3">AAU 773</strain>
    </source>
</reference>
<proteinExistence type="predicted"/>
<feature type="compositionally biased region" description="Polar residues" evidence="1">
    <location>
        <begin position="19"/>
        <end position="30"/>
    </location>
</feature>
<dbReference type="EMBL" id="JAPCWZ010000005">
    <property type="protein sequence ID" value="KAK8863443.1"/>
    <property type="molecule type" value="Genomic_DNA"/>
</dbReference>
<evidence type="ECO:0000313" key="3">
    <source>
        <dbReference type="Proteomes" id="UP001390339"/>
    </source>
</evidence>
<accession>A0ABR2IJX8</accession>
<comment type="caution">
    <text evidence="2">The sequence shown here is derived from an EMBL/GenBank/DDBJ whole genome shotgun (WGS) entry which is preliminary data.</text>
</comment>
<evidence type="ECO:0000256" key="1">
    <source>
        <dbReference type="SAM" id="MobiDB-lite"/>
    </source>
</evidence>
<feature type="region of interest" description="Disordered" evidence="1">
    <location>
        <begin position="1"/>
        <end position="43"/>
    </location>
</feature>